<dbReference type="Proteomes" id="UP000199101">
    <property type="component" value="Unassembled WGS sequence"/>
</dbReference>
<dbReference type="AlphaFoldDB" id="A0A1C3UK20"/>
<evidence type="ECO:0000259" key="1">
    <source>
        <dbReference type="Pfam" id="PF07484"/>
    </source>
</evidence>
<evidence type="ECO:0000313" key="3">
    <source>
        <dbReference type="Proteomes" id="UP000199101"/>
    </source>
</evidence>
<dbReference type="Gene3D" id="3.90.1340.10">
    <property type="entry name" value="Phage tail collar domain"/>
    <property type="match status" value="1"/>
</dbReference>
<organism evidence="2 3">
    <name type="scientific">Rhizobium multihospitium</name>
    <dbReference type="NCBI Taxonomy" id="410764"/>
    <lineage>
        <taxon>Bacteria</taxon>
        <taxon>Pseudomonadati</taxon>
        <taxon>Pseudomonadota</taxon>
        <taxon>Alphaproteobacteria</taxon>
        <taxon>Hyphomicrobiales</taxon>
        <taxon>Rhizobiaceae</taxon>
        <taxon>Rhizobium/Agrobacterium group</taxon>
        <taxon>Rhizobium</taxon>
    </lineage>
</organism>
<evidence type="ECO:0000313" key="2">
    <source>
        <dbReference type="EMBL" id="SCB15707.1"/>
    </source>
</evidence>
<dbReference type="STRING" id="410764.GA0061103_2334"/>
<keyword evidence="3" id="KW-1185">Reference proteome</keyword>
<protein>
    <submittedName>
        <fullName evidence="2">Microcystin-dependent protein</fullName>
    </submittedName>
</protein>
<dbReference type="InterPro" id="IPR037053">
    <property type="entry name" value="Phage_tail_collar_dom_sf"/>
</dbReference>
<proteinExistence type="predicted"/>
<reference evidence="3" key="1">
    <citation type="submission" date="2016-08" db="EMBL/GenBank/DDBJ databases">
        <authorList>
            <person name="Varghese N."/>
            <person name="Submissions Spin"/>
        </authorList>
    </citation>
    <scope>NUCLEOTIDE SEQUENCE [LARGE SCALE GENOMIC DNA]</scope>
    <source>
        <strain evidence="3">HAMBI 2975</strain>
    </source>
</reference>
<feature type="domain" description="Phage tail collar" evidence="1">
    <location>
        <begin position="7"/>
        <end position="63"/>
    </location>
</feature>
<name>A0A1C3UK20_9HYPH</name>
<dbReference type="Pfam" id="PF07484">
    <property type="entry name" value="Collar"/>
    <property type="match status" value="1"/>
</dbReference>
<sequence length="176" mass="18653">MSDVFLGQIMLTGFSFAPRGFALCNGQILPIAQNQALFSLLATYYGGDGIRTFGLPNMQSRTPVGFGPSIDPAWQPDPYELGETGGTENVTVLQQQLPQHIHIATGTTSNGTVRSPSNALYGTNSANIYGPSSGAQVVLSSQTVTPAGNTQPHANMQPYDVINYCIALQGIFPSRS</sequence>
<accession>A0A1C3UK20</accession>
<dbReference type="RefSeq" id="WP_092708232.1">
    <property type="nucleotide sequence ID" value="NZ_FMAG01000001.1"/>
</dbReference>
<gene>
    <name evidence="2" type="ORF">GA0061103_2334</name>
</gene>
<dbReference type="OrthoDB" id="9810174at2"/>
<dbReference type="EMBL" id="FMAG01000001">
    <property type="protein sequence ID" value="SCB15707.1"/>
    <property type="molecule type" value="Genomic_DNA"/>
</dbReference>
<dbReference type="SUPFAM" id="SSF88874">
    <property type="entry name" value="Receptor-binding domain of short tail fibre protein gp12"/>
    <property type="match status" value="1"/>
</dbReference>
<dbReference type="InterPro" id="IPR011083">
    <property type="entry name" value="Phage_tail_collar_dom"/>
</dbReference>